<comment type="subcellular location">
    <subcellularLocation>
        <location evidence="1 8">Cytoplasm</location>
    </subcellularLocation>
</comment>
<dbReference type="InterPro" id="IPR012340">
    <property type="entry name" value="NA-bd_OB-fold"/>
</dbReference>
<comment type="similarity">
    <text evidence="3 8 10">Belongs to the elongation factor P family.</text>
</comment>
<feature type="domain" description="Translation elongation factor P/YeiP central" evidence="12">
    <location>
        <begin position="67"/>
        <end position="121"/>
    </location>
</feature>
<gene>
    <name evidence="8 13" type="primary">efp</name>
    <name evidence="13" type="ORF">MOO45_07050</name>
</gene>
<dbReference type="InterPro" id="IPR015365">
    <property type="entry name" value="Elong-fact-P_C"/>
</dbReference>
<dbReference type="HAMAP" id="MF_00141">
    <property type="entry name" value="EF_P"/>
    <property type="match status" value="1"/>
</dbReference>
<dbReference type="NCBIfam" id="NF001810">
    <property type="entry name" value="PRK00529.1"/>
    <property type="match status" value="1"/>
</dbReference>
<dbReference type="InterPro" id="IPR008991">
    <property type="entry name" value="Translation_prot_SH3-like_sf"/>
</dbReference>
<dbReference type="Pfam" id="PF08207">
    <property type="entry name" value="EFP_N"/>
    <property type="match status" value="1"/>
</dbReference>
<sequence length="187" mass="20672">MIDAVSLRAGMTFVQDGKLIKVMSADHHKPGKGNTVMRLKLKDMRTGAIIDKTMHPDVKLEPAIIETKAVQYLYTQDNTAVFMDLETYDQYEVPLEIIAQEMNYLMENMEVKIDFYGTEVVGITLPTTVVLTVTETQPLIKGATAAGSNKPATMNTGLVVSVPDFIDVGERLEINTQDGSYVKRAAK</sequence>
<dbReference type="Pfam" id="PF09285">
    <property type="entry name" value="Elong-fact-P_C"/>
    <property type="match status" value="1"/>
</dbReference>
<dbReference type="InterPro" id="IPR011768">
    <property type="entry name" value="Transl_elongation_fac_P"/>
</dbReference>
<evidence type="ECO:0000256" key="4">
    <source>
        <dbReference type="ARBA" id="ARBA00022490"/>
    </source>
</evidence>
<evidence type="ECO:0000256" key="5">
    <source>
        <dbReference type="ARBA" id="ARBA00022768"/>
    </source>
</evidence>
<organism evidence="13 14">
    <name type="scientific">Bombilactobacillus folatiphilus</name>
    <dbReference type="NCBI Taxonomy" id="2923362"/>
    <lineage>
        <taxon>Bacteria</taxon>
        <taxon>Bacillati</taxon>
        <taxon>Bacillota</taxon>
        <taxon>Bacilli</taxon>
        <taxon>Lactobacillales</taxon>
        <taxon>Lactobacillaceae</taxon>
        <taxon>Bombilactobacillus</taxon>
    </lineage>
</organism>
<proteinExistence type="inferred from homology"/>
<keyword evidence="4 8" id="KW-0963">Cytoplasm</keyword>
<evidence type="ECO:0000256" key="10">
    <source>
        <dbReference type="RuleBase" id="RU004389"/>
    </source>
</evidence>
<protein>
    <recommendedName>
        <fullName evidence="8 9">Elongation factor P</fullName>
        <shortName evidence="8">EF-P</shortName>
    </recommendedName>
</protein>
<dbReference type="InterPro" id="IPR013185">
    <property type="entry name" value="Transl_elong_KOW-like"/>
</dbReference>
<reference evidence="13" key="1">
    <citation type="journal article" date="2022" name="Int. J. Syst. Evol. Microbiol.">
        <title>Apilactobacillus apisilvae sp. nov., Nicolia spurrieriana gen. nov. sp. nov., Bombilactobacillus folatiphilus sp. nov. and Bombilactobacillus thymidiniphilus sp. nov., four new lactic acid bacterial isolates from stingless bees Tetragonula carbonaria and Austroplebeia australis.</title>
        <authorList>
            <person name="Oliphant S.A."/>
            <person name="Watson-Haigh N.S."/>
            <person name="Sumby K.M."/>
            <person name="Gardner J."/>
            <person name="Groom S."/>
            <person name="Jiranek V."/>
        </authorList>
    </citation>
    <scope>NUCLEOTIDE SEQUENCE</scope>
    <source>
        <strain evidence="13">SG4_D2</strain>
    </source>
</reference>
<dbReference type="SUPFAM" id="SSF50104">
    <property type="entry name" value="Translation proteins SH3-like domain"/>
    <property type="match status" value="1"/>
</dbReference>
<dbReference type="InterPro" id="IPR020599">
    <property type="entry name" value="Transl_elong_fac_P/YeiP"/>
</dbReference>
<dbReference type="SUPFAM" id="SSF50249">
    <property type="entry name" value="Nucleic acid-binding proteins"/>
    <property type="match status" value="2"/>
</dbReference>
<dbReference type="InterPro" id="IPR014722">
    <property type="entry name" value="Rib_uL2_dom2"/>
</dbReference>
<dbReference type="PANTHER" id="PTHR30053">
    <property type="entry name" value="ELONGATION FACTOR P"/>
    <property type="match status" value="1"/>
</dbReference>
<evidence type="ECO:0000256" key="3">
    <source>
        <dbReference type="ARBA" id="ARBA00009479"/>
    </source>
</evidence>
<dbReference type="RefSeq" id="WP_249514207.1">
    <property type="nucleotide sequence ID" value="NZ_CP093366.1"/>
</dbReference>
<accession>A0ABY4P8T1</accession>
<dbReference type="PIRSF" id="PIRSF005901">
    <property type="entry name" value="EF-P"/>
    <property type="match status" value="1"/>
</dbReference>
<dbReference type="PROSITE" id="PS01275">
    <property type="entry name" value="EFP"/>
    <property type="match status" value="1"/>
</dbReference>
<evidence type="ECO:0000256" key="1">
    <source>
        <dbReference type="ARBA" id="ARBA00004496"/>
    </source>
</evidence>
<dbReference type="PANTHER" id="PTHR30053:SF12">
    <property type="entry name" value="ELONGATION FACTOR P (EF-P) FAMILY PROTEIN"/>
    <property type="match status" value="1"/>
</dbReference>
<evidence type="ECO:0000259" key="11">
    <source>
        <dbReference type="SMART" id="SM00841"/>
    </source>
</evidence>
<keyword evidence="6 8" id="KW-0648">Protein biosynthesis</keyword>
<evidence type="ECO:0000313" key="14">
    <source>
        <dbReference type="Proteomes" id="UP000831495"/>
    </source>
</evidence>
<evidence type="ECO:0000256" key="6">
    <source>
        <dbReference type="ARBA" id="ARBA00022917"/>
    </source>
</evidence>
<evidence type="ECO:0000313" key="13">
    <source>
        <dbReference type="EMBL" id="UQS81939.1"/>
    </source>
</evidence>
<comment type="function">
    <text evidence="7 8">Involved in peptide bond synthesis. Stimulates efficient translation and peptide-bond synthesis on native or reconstituted 70S ribosomes in vitro. Probably functions indirectly by altering the affinity of the ribosome for aminoacyl-tRNA, thus increasing their reactivity as acceptors for peptidyl transferase.</text>
</comment>
<dbReference type="InterPro" id="IPR013852">
    <property type="entry name" value="Transl_elong_P/YeiP_CS"/>
</dbReference>
<dbReference type="CDD" id="cd04470">
    <property type="entry name" value="S1_EF-P_repeat_1"/>
    <property type="match status" value="1"/>
</dbReference>
<keyword evidence="5 8" id="KW-0251">Elongation factor</keyword>
<dbReference type="Proteomes" id="UP000831495">
    <property type="component" value="Chromosome"/>
</dbReference>
<dbReference type="EMBL" id="CP093366">
    <property type="protein sequence ID" value="UQS81939.1"/>
    <property type="molecule type" value="Genomic_DNA"/>
</dbReference>
<comment type="pathway">
    <text evidence="2 8">Protein biosynthesis; polypeptide chain elongation.</text>
</comment>
<dbReference type="Gene3D" id="2.40.50.140">
    <property type="entry name" value="Nucleic acid-binding proteins"/>
    <property type="match status" value="2"/>
</dbReference>
<dbReference type="SMART" id="SM00841">
    <property type="entry name" value="Elong-fact-P_C"/>
    <property type="match status" value="1"/>
</dbReference>
<dbReference type="Gene3D" id="2.30.30.30">
    <property type="match status" value="1"/>
</dbReference>
<evidence type="ECO:0000259" key="12">
    <source>
        <dbReference type="SMART" id="SM01185"/>
    </source>
</evidence>
<evidence type="ECO:0000256" key="8">
    <source>
        <dbReference type="HAMAP-Rule" id="MF_00141"/>
    </source>
</evidence>
<dbReference type="SMART" id="SM01185">
    <property type="entry name" value="EFP"/>
    <property type="match status" value="1"/>
</dbReference>
<keyword evidence="14" id="KW-1185">Reference proteome</keyword>
<evidence type="ECO:0000256" key="2">
    <source>
        <dbReference type="ARBA" id="ARBA00004815"/>
    </source>
</evidence>
<name>A0ABY4P8T1_9LACO</name>
<dbReference type="GO" id="GO:0003746">
    <property type="term" value="F:translation elongation factor activity"/>
    <property type="evidence" value="ECO:0007669"/>
    <property type="project" value="UniProtKB-KW"/>
</dbReference>
<dbReference type="InterPro" id="IPR001059">
    <property type="entry name" value="Transl_elong_P/YeiP_cen"/>
</dbReference>
<feature type="domain" description="Elongation factor P C-terminal" evidence="11">
    <location>
        <begin position="129"/>
        <end position="184"/>
    </location>
</feature>
<evidence type="ECO:0000256" key="7">
    <source>
        <dbReference type="ARBA" id="ARBA00025469"/>
    </source>
</evidence>
<evidence type="ECO:0000256" key="9">
    <source>
        <dbReference type="NCBIfam" id="TIGR00038"/>
    </source>
</evidence>
<dbReference type="NCBIfam" id="TIGR00038">
    <property type="entry name" value="efp"/>
    <property type="match status" value="1"/>
</dbReference>
<dbReference type="Pfam" id="PF01132">
    <property type="entry name" value="EFP"/>
    <property type="match status" value="1"/>
</dbReference>